<dbReference type="Proteomes" id="UP000247512">
    <property type="component" value="Unassembled WGS sequence"/>
</dbReference>
<dbReference type="OrthoDB" id="9815444at2"/>
<sequence length="354" mass="39441">MLQSKAVLNGVNRRNFCLGGMSVLSAPFISRRSFARSGGELVFVSWGGSYHNAVLKGLVEPFMAETGIHVTMVDTPDLAKVKAQILSGNVEWDLFDSPGPLAATGSREGYWEALDTSRLPLSELSVQPTHDLAPFFLTAGGIAYDPKEFPEGRHPRNFEEYFDVRRFPGLRTLRNRVSETLEVALLADGVAPDQLYPLDVARGFRMLDTIKPSIIKWVEATTQTITLLQAGEADFSYSYASRVQTARASGGVSIDFSFGQTLNFLEYLSILKGAPHREEAMQFIAFALRADRQAETMNLLVNRPVNEKAMGMLSQKVLPWMPDINPGKNALVNDAWWAENYAPLERRFKEWTLS</sequence>
<dbReference type="Pfam" id="PF13416">
    <property type="entry name" value="SBP_bac_8"/>
    <property type="match status" value="1"/>
</dbReference>
<evidence type="ECO:0000256" key="1">
    <source>
        <dbReference type="ARBA" id="ARBA00004418"/>
    </source>
</evidence>
<reference evidence="7 9" key="3">
    <citation type="submission" date="2017-06" db="EMBL/GenBank/DDBJ databases">
        <title>A draft genome sequence of Komagataeibacter nataicola LMG 1536.</title>
        <authorList>
            <person name="Skraban J."/>
            <person name="Cleenwerck I."/>
            <person name="Vandamme P."/>
            <person name="Trcek J."/>
        </authorList>
    </citation>
    <scope>NUCLEOTIDE SEQUENCE [LARGE SCALE GENOMIC DNA]</scope>
    <source>
        <strain evidence="7 9">LMG 1536</strain>
    </source>
</reference>
<dbReference type="PANTHER" id="PTHR30006">
    <property type="entry name" value="THIAMINE-BINDING PERIPLASMIC PROTEIN-RELATED"/>
    <property type="match status" value="1"/>
</dbReference>
<organism evidence="6 8">
    <name type="scientific">Komagataeibacter nataicola</name>
    <dbReference type="NCBI Taxonomy" id="265960"/>
    <lineage>
        <taxon>Bacteria</taxon>
        <taxon>Pseudomonadati</taxon>
        <taxon>Pseudomonadota</taxon>
        <taxon>Alphaproteobacteria</taxon>
        <taxon>Acetobacterales</taxon>
        <taxon>Acetobacteraceae</taxon>
        <taxon>Komagataeibacter</taxon>
    </lineage>
</organism>
<accession>A0A9N7CZK5</accession>
<dbReference type="Gene3D" id="3.40.190.10">
    <property type="entry name" value="Periplasmic binding protein-like II"/>
    <property type="match status" value="2"/>
</dbReference>
<dbReference type="GO" id="GO:0030975">
    <property type="term" value="F:thiamine binding"/>
    <property type="evidence" value="ECO:0007669"/>
    <property type="project" value="TreeGrafter"/>
</dbReference>
<gene>
    <name evidence="6" type="ORF">B0W47_16105</name>
    <name evidence="7" type="ORF">CDI09_07225</name>
</gene>
<evidence type="ECO:0000313" key="6">
    <source>
        <dbReference type="EMBL" id="AQU88711.1"/>
    </source>
</evidence>
<dbReference type="PANTHER" id="PTHR30006:SF3">
    <property type="entry name" value="THIAMINE-BINDING PERIPLASMIC PROTEIN"/>
    <property type="match status" value="1"/>
</dbReference>
<dbReference type="EMBL" id="NIRT01000009">
    <property type="protein sequence ID" value="PYD66711.1"/>
    <property type="molecule type" value="Genomic_DNA"/>
</dbReference>
<evidence type="ECO:0000256" key="3">
    <source>
        <dbReference type="ARBA" id="ARBA00022448"/>
    </source>
</evidence>
<dbReference type="CDD" id="cd13589">
    <property type="entry name" value="PBP2_polyamine_RpCGA009"/>
    <property type="match status" value="1"/>
</dbReference>
<dbReference type="AlphaFoldDB" id="A0A9N7CZK5"/>
<evidence type="ECO:0000256" key="2">
    <source>
        <dbReference type="ARBA" id="ARBA00008520"/>
    </source>
</evidence>
<keyword evidence="4" id="KW-0732">Signal</keyword>
<comment type="subcellular location">
    <subcellularLocation>
        <location evidence="1">Periplasm</location>
    </subcellularLocation>
</comment>
<dbReference type="GO" id="GO:0015888">
    <property type="term" value="P:thiamine transport"/>
    <property type="evidence" value="ECO:0007669"/>
    <property type="project" value="TreeGrafter"/>
</dbReference>
<dbReference type="EMBL" id="CP019875">
    <property type="protein sequence ID" value="AQU88711.1"/>
    <property type="molecule type" value="Genomic_DNA"/>
</dbReference>
<name>A0A9N7CZK5_9PROT</name>
<reference evidence="8" key="1">
    <citation type="submission" date="2017-02" db="EMBL/GenBank/DDBJ databases">
        <title>zhang.</title>
        <authorList>
            <person name="Zhang H."/>
        </authorList>
    </citation>
    <scope>NUCLEOTIDE SEQUENCE [LARGE SCALE GENOMIC DNA]</scope>
    <source>
        <strain evidence="8">RZS01</strain>
    </source>
</reference>
<dbReference type="InterPro" id="IPR006059">
    <property type="entry name" value="SBP"/>
</dbReference>
<evidence type="ECO:0000256" key="5">
    <source>
        <dbReference type="ARBA" id="ARBA00022764"/>
    </source>
</evidence>
<proteinExistence type="inferred from homology"/>
<comment type="similarity">
    <text evidence="2">Belongs to the bacterial solute-binding protein 1 family.</text>
</comment>
<dbReference type="GO" id="GO:0030976">
    <property type="term" value="F:thiamine pyrophosphate binding"/>
    <property type="evidence" value="ECO:0007669"/>
    <property type="project" value="TreeGrafter"/>
</dbReference>
<evidence type="ECO:0000313" key="9">
    <source>
        <dbReference type="Proteomes" id="UP000247512"/>
    </source>
</evidence>
<reference evidence="6" key="2">
    <citation type="submission" date="2017-02" db="EMBL/GenBank/DDBJ databases">
        <authorList>
            <person name="Zhang H."/>
        </authorList>
    </citation>
    <scope>NUCLEOTIDE SEQUENCE</scope>
    <source>
        <strain evidence="6">RZS01</strain>
    </source>
</reference>
<keyword evidence="3" id="KW-0813">Transport</keyword>
<evidence type="ECO:0000313" key="8">
    <source>
        <dbReference type="Proteomes" id="UP000189683"/>
    </source>
</evidence>
<dbReference type="Proteomes" id="UP000189683">
    <property type="component" value="Chromosome"/>
</dbReference>
<keyword evidence="5" id="KW-0574">Periplasm</keyword>
<dbReference type="SUPFAM" id="SSF53850">
    <property type="entry name" value="Periplasmic binding protein-like II"/>
    <property type="match status" value="1"/>
</dbReference>
<evidence type="ECO:0000256" key="4">
    <source>
        <dbReference type="ARBA" id="ARBA00022729"/>
    </source>
</evidence>
<dbReference type="GO" id="GO:0030288">
    <property type="term" value="C:outer membrane-bounded periplasmic space"/>
    <property type="evidence" value="ECO:0007669"/>
    <property type="project" value="TreeGrafter"/>
</dbReference>
<keyword evidence="9" id="KW-1185">Reference proteome</keyword>
<dbReference type="KEGG" id="kna:B0W47_16105"/>
<evidence type="ECO:0000313" key="7">
    <source>
        <dbReference type="EMBL" id="PYD66711.1"/>
    </source>
</evidence>
<protein>
    <submittedName>
        <fullName evidence="7">Spermidine/putrescine ABC transporter substrate-binding protein</fullName>
    </submittedName>
</protein>